<name>A0A4R4E8H7_9BACT</name>
<accession>A0A4R4E8H7</accession>
<dbReference type="Proteomes" id="UP000295164">
    <property type="component" value="Unassembled WGS sequence"/>
</dbReference>
<organism evidence="2 3">
    <name type="scientific">Flaviaesturariibacter aridisoli</name>
    <dbReference type="NCBI Taxonomy" id="2545761"/>
    <lineage>
        <taxon>Bacteria</taxon>
        <taxon>Pseudomonadati</taxon>
        <taxon>Bacteroidota</taxon>
        <taxon>Chitinophagia</taxon>
        <taxon>Chitinophagales</taxon>
        <taxon>Chitinophagaceae</taxon>
        <taxon>Flaviaestuariibacter</taxon>
    </lineage>
</organism>
<gene>
    <name evidence="2" type="ORF">E0486_03210</name>
</gene>
<feature type="chain" id="PRO_5021013360" evidence="1">
    <location>
        <begin position="20"/>
        <end position="341"/>
    </location>
</feature>
<comment type="caution">
    <text evidence="2">The sequence shown here is derived from an EMBL/GenBank/DDBJ whole genome shotgun (WGS) entry which is preliminary data.</text>
</comment>
<keyword evidence="1" id="KW-0732">Signal</keyword>
<evidence type="ECO:0000313" key="3">
    <source>
        <dbReference type="Proteomes" id="UP000295164"/>
    </source>
</evidence>
<evidence type="ECO:0000313" key="2">
    <source>
        <dbReference type="EMBL" id="TCZ74098.1"/>
    </source>
</evidence>
<feature type="signal peptide" evidence="1">
    <location>
        <begin position="1"/>
        <end position="19"/>
    </location>
</feature>
<dbReference type="InterPro" id="IPR019861">
    <property type="entry name" value="PorP/SprF_Bacteroidetes"/>
</dbReference>
<dbReference type="RefSeq" id="WP_131850697.1">
    <property type="nucleotide sequence ID" value="NZ_SKFH01000003.1"/>
</dbReference>
<sequence length="341" mass="37396">MKKLLLLLGSVTMTTLAFGQDINFSQFYEMPLLRNPALAGMFRGDVRAAAAYRSQWNSATTAYRTQALGVETKFGLSAESNDYLSLGLQITNDVAGDSKMGKTALLPVLTYHKLLSEDRDAYLSVGFIGGMVQQRFDPTGLKFDDQFVNGAYSAANPTRQTFSNTNVKYWDAGAGLSYSSSAGSDLKYYLGVAYYHFNQPKVAFNPATDIRLNSKFTFNAGLSVPTSEYDNLMIYGDVFQQGGNTATQAGFLYRHDLQQLGDEGETVSLSVGAFYRLNDAVAPVLKLDYYQWSIGASYDASISKIKGATNGKGGFELTLSYKNFLNIRNSSADKLRCPVSF</sequence>
<keyword evidence="3" id="KW-1185">Reference proteome</keyword>
<reference evidence="2 3" key="1">
    <citation type="submission" date="2019-03" db="EMBL/GenBank/DDBJ databases">
        <authorList>
            <person name="Kim M.K.M."/>
        </authorList>
    </citation>
    <scope>NUCLEOTIDE SEQUENCE [LARGE SCALE GENOMIC DNA]</scope>
    <source>
        <strain evidence="2 3">17J68-15</strain>
    </source>
</reference>
<evidence type="ECO:0000256" key="1">
    <source>
        <dbReference type="SAM" id="SignalP"/>
    </source>
</evidence>
<dbReference type="Pfam" id="PF11751">
    <property type="entry name" value="PorP_SprF"/>
    <property type="match status" value="1"/>
</dbReference>
<dbReference type="EMBL" id="SKFH01000003">
    <property type="protein sequence ID" value="TCZ74098.1"/>
    <property type="molecule type" value="Genomic_DNA"/>
</dbReference>
<dbReference type="NCBIfam" id="TIGR03519">
    <property type="entry name" value="T9SS_PorP_fam"/>
    <property type="match status" value="1"/>
</dbReference>
<dbReference type="OrthoDB" id="1186563at2"/>
<dbReference type="AlphaFoldDB" id="A0A4R4E8H7"/>
<proteinExistence type="predicted"/>
<protein>
    <submittedName>
        <fullName evidence="2">Type IX secretion system membrane protein PorP/SprF</fullName>
    </submittedName>
</protein>